<feature type="chain" id="PRO_5043999923" description="Secreted protein" evidence="1">
    <location>
        <begin position="24"/>
        <end position="81"/>
    </location>
</feature>
<comment type="caution">
    <text evidence="2">The sequence shown here is derived from an EMBL/GenBank/DDBJ whole genome shotgun (WGS) entry which is preliminary data.</text>
</comment>
<keyword evidence="1" id="KW-0732">Signal</keyword>
<protein>
    <recommendedName>
        <fullName evidence="4">Secreted protein</fullName>
    </recommendedName>
</protein>
<sequence length="81" mass="8866">MTKEVKCIIFCLLPNHLAFLASACTCCPVTFACMPAPRKHPSPPVAPVADVPDIVVCNFDWRCTSHLPEFCNSQGQFDALT</sequence>
<evidence type="ECO:0008006" key="4">
    <source>
        <dbReference type="Google" id="ProtNLM"/>
    </source>
</evidence>
<name>A0AAV4R3P2_9ARAC</name>
<keyword evidence="3" id="KW-1185">Reference proteome</keyword>
<dbReference type="PROSITE" id="PS51257">
    <property type="entry name" value="PROKAR_LIPOPROTEIN"/>
    <property type="match status" value="1"/>
</dbReference>
<evidence type="ECO:0000313" key="2">
    <source>
        <dbReference type="EMBL" id="GIY14900.1"/>
    </source>
</evidence>
<organism evidence="2 3">
    <name type="scientific">Caerostris darwini</name>
    <dbReference type="NCBI Taxonomy" id="1538125"/>
    <lineage>
        <taxon>Eukaryota</taxon>
        <taxon>Metazoa</taxon>
        <taxon>Ecdysozoa</taxon>
        <taxon>Arthropoda</taxon>
        <taxon>Chelicerata</taxon>
        <taxon>Arachnida</taxon>
        <taxon>Araneae</taxon>
        <taxon>Araneomorphae</taxon>
        <taxon>Entelegynae</taxon>
        <taxon>Araneoidea</taxon>
        <taxon>Araneidae</taxon>
        <taxon>Caerostris</taxon>
    </lineage>
</organism>
<dbReference type="Proteomes" id="UP001054837">
    <property type="component" value="Unassembled WGS sequence"/>
</dbReference>
<feature type="signal peptide" evidence="1">
    <location>
        <begin position="1"/>
        <end position="23"/>
    </location>
</feature>
<gene>
    <name evidence="2" type="ORF">CDAR_367881</name>
</gene>
<dbReference type="AlphaFoldDB" id="A0AAV4R3P2"/>
<evidence type="ECO:0000256" key="1">
    <source>
        <dbReference type="SAM" id="SignalP"/>
    </source>
</evidence>
<proteinExistence type="predicted"/>
<reference evidence="2 3" key="1">
    <citation type="submission" date="2021-06" db="EMBL/GenBank/DDBJ databases">
        <title>Caerostris darwini draft genome.</title>
        <authorList>
            <person name="Kono N."/>
            <person name="Arakawa K."/>
        </authorList>
    </citation>
    <scope>NUCLEOTIDE SEQUENCE [LARGE SCALE GENOMIC DNA]</scope>
</reference>
<accession>A0AAV4R3P2</accession>
<evidence type="ECO:0000313" key="3">
    <source>
        <dbReference type="Proteomes" id="UP001054837"/>
    </source>
</evidence>
<dbReference type="EMBL" id="BPLQ01005428">
    <property type="protein sequence ID" value="GIY14900.1"/>
    <property type="molecule type" value="Genomic_DNA"/>
</dbReference>